<dbReference type="PANTHER" id="PTHR43046">
    <property type="entry name" value="GDP-MANNOSE MANNOSYL HYDROLASE"/>
    <property type="match status" value="1"/>
</dbReference>
<dbReference type="PANTHER" id="PTHR43046:SF16">
    <property type="entry name" value="ADP-RIBOSE PYROPHOSPHATASE YJHB-RELATED"/>
    <property type="match status" value="1"/>
</dbReference>
<dbReference type="InterPro" id="IPR000086">
    <property type="entry name" value="NUDIX_hydrolase_dom"/>
</dbReference>
<evidence type="ECO:0000256" key="1">
    <source>
        <dbReference type="ARBA" id="ARBA00001946"/>
    </source>
</evidence>
<comment type="cofactor">
    <cofactor evidence="1">
        <name>Mg(2+)</name>
        <dbReference type="ChEBI" id="CHEBI:18420"/>
    </cofactor>
</comment>
<dbReference type="GO" id="GO:0016787">
    <property type="term" value="F:hydrolase activity"/>
    <property type="evidence" value="ECO:0007669"/>
    <property type="project" value="UniProtKB-KW"/>
</dbReference>
<dbReference type="SUPFAM" id="SSF55811">
    <property type="entry name" value="Nudix"/>
    <property type="match status" value="1"/>
</dbReference>
<dbReference type="Gene3D" id="6.10.250.1120">
    <property type="match status" value="1"/>
</dbReference>
<dbReference type="Pfam" id="PF12535">
    <property type="entry name" value="Nudix_N"/>
    <property type="match status" value="1"/>
</dbReference>
<comment type="caution">
    <text evidence="4">The sequence shown here is derived from an EMBL/GenBank/DDBJ whole genome shotgun (WGS) entry which is preliminary data.</text>
</comment>
<gene>
    <name evidence="4" type="ORF">GOQ27_04190</name>
</gene>
<accession>A0A942UVM8</accession>
<evidence type="ECO:0000313" key="4">
    <source>
        <dbReference type="EMBL" id="MBS4537649.1"/>
    </source>
</evidence>
<feature type="domain" description="Nudix hydrolase" evidence="3">
    <location>
        <begin position="66"/>
        <end position="194"/>
    </location>
</feature>
<name>A0A942UVM8_9FIRM</name>
<evidence type="ECO:0000313" key="5">
    <source>
        <dbReference type="Proteomes" id="UP000724672"/>
    </source>
</evidence>
<dbReference type="Pfam" id="PF00293">
    <property type="entry name" value="NUDIX"/>
    <property type="match status" value="1"/>
</dbReference>
<protein>
    <submittedName>
        <fullName evidence="4">NUDIX hydrolase</fullName>
    </submittedName>
</protein>
<evidence type="ECO:0000259" key="3">
    <source>
        <dbReference type="PROSITE" id="PS51462"/>
    </source>
</evidence>
<dbReference type="InterPro" id="IPR059176">
    <property type="entry name" value="UDP-X_N"/>
</dbReference>
<reference evidence="4" key="1">
    <citation type="submission" date="2019-12" db="EMBL/GenBank/DDBJ databases">
        <title>Clostridiaceae gen. nov. sp. nov., isolated from sediment in Xinjiang, China.</title>
        <authorList>
            <person name="Zhang R."/>
        </authorList>
    </citation>
    <scope>NUCLEOTIDE SEQUENCE</scope>
    <source>
        <strain evidence="4">D2Q-11</strain>
    </source>
</reference>
<dbReference type="RefSeq" id="WP_203365571.1">
    <property type="nucleotide sequence ID" value="NZ_WSFT01000019.1"/>
</dbReference>
<dbReference type="EMBL" id="WSFT01000019">
    <property type="protein sequence ID" value="MBS4537649.1"/>
    <property type="molecule type" value="Genomic_DNA"/>
</dbReference>
<dbReference type="Proteomes" id="UP000724672">
    <property type="component" value="Unassembled WGS sequence"/>
</dbReference>
<organism evidence="4 5">
    <name type="scientific">Anaeromonas frigoriresistens</name>
    <dbReference type="NCBI Taxonomy" id="2683708"/>
    <lineage>
        <taxon>Bacteria</taxon>
        <taxon>Bacillati</taxon>
        <taxon>Bacillota</taxon>
        <taxon>Tissierellia</taxon>
        <taxon>Tissierellales</taxon>
        <taxon>Thermohalobacteraceae</taxon>
        <taxon>Anaeromonas</taxon>
    </lineage>
</organism>
<dbReference type="InterPro" id="IPR015797">
    <property type="entry name" value="NUDIX_hydrolase-like_dom_sf"/>
</dbReference>
<sequence length="205" mass="23871">MEKQWLKWAKELQAISQAGIEYSKDKYDIERFQQIRDLSVEIISEYTEMEHHKVKDLFANESGYQTPKVDVRGAIFKGEEILLVKEKLDNKWSMPGGWADVGLSIKENVVKEAMEEAGAEINPRRIIAILDRQKHIKDDFPYSIYKVFVECDYIKGSHIGNIETSEARFFRTDNLPELSIGRNTKKQIDLCFKSRAKDVFETLFD</sequence>
<dbReference type="AlphaFoldDB" id="A0A942UVM8"/>
<evidence type="ECO:0000256" key="2">
    <source>
        <dbReference type="ARBA" id="ARBA00022801"/>
    </source>
</evidence>
<dbReference type="Gene3D" id="3.90.79.10">
    <property type="entry name" value="Nucleoside Triphosphate Pyrophosphohydrolase"/>
    <property type="match status" value="1"/>
</dbReference>
<keyword evidence="2 4" id="KW-0378">Hydrolase</keyword>
<proteinExistence type="predicted"/>
<dbReference type="PROSITE" id="PS51462">
    <property type="entry name" value="NUDIX"/>
    <property type="match status" value="1"/>
</dbReference>
<keyword evidence="5" id="KW-1185">Reference proteome</keyword>